<protein>
    <submittedName>
        <fullName evidence="1">Putative clamp loader subunit</fullName>
    </submittedName>
</protein>
<proteinExistence type="predicted"/>
<accession>A0A1B0XVU1</accession>
<evidence type="ECO:0000313" key="2">
    <source>
        <dbReference type="Proteomes" id="UP000221511"/>
    </source>
</evidence>
<organism evidence="1 2">
    <name type="scientific">Campylobacter phage PC5</name>
    <dbReference type="NCBI Taxonomy" id="1541690"/>
    <lineage>
        <taxon>Viruses</taxon>
        <taxon>Duplodnaviria</taxon>
        <taxon>Heunggongvirae</taxon>
        <taxon>Uroviricota</taxon>
        <taxon>Caudoviricetes</taxon>
        <taxon>Connertonviridae</taxon>
        <taxon>Fletchervirus</taxon>
        <taxon>Fletchervirus PC5</taxon>
    </lineage>
</organism>
<dbReference type="Proteomes" id="UP000221511">
    <property type="component" value="Segment"/>
</dbReference>
<sequence length="128" mass="15236">MDITHSQYEVMVSAYKKDFIPNKNEMNLLNSFMLCRWMSNDIHSVEFANFINNHTDIPINVQYWFARSIMNKVTYMGRPPKEDKLNEYEEAVSKYYNVSFDVAKQYCSILPKEKQEEILNMFKGGRIK</sequence>
<dbReference type="EMBL" id="KX229736">
    <property type="protein sequence ID" value="ANH51266.1"/>
    <property type="molecule type" value="Genomic_DNA"/>
</dbReference>
<evidence type="ECO:0000313" key="1">
    <source>
        <dbReference type="EMBL" id="ANH51266.1"/>
    </source>
</evidence>
<reference evidence="1 2" key="1">
    <citation type="submission" date="2016-05" db="EMBL/GenBank/DDBJ databases">
        <title>Campylobacter bacteriophages isolated in Slovenia.</title>
        <authorList>
            <person name="Janez N."/>
            <person name="Peterka M."/>
            <person name="Accetto T."/>
        </authorList>
    </citation>
    <scope>NUCLEOTIDE SEQUENCE [LARGE SCALE GENOMIC DNA]</scope>
</reference>
<name>A0A1B0XVU1_9CAUD</name>
<gene>
    <name evidence="1" type="ORF">PC5_00147</name>
</gene>
<keyword evidence="2" id="KW-1185">Reference proteome</keyword>